<name>A0ABU0I3J4_9HYPH</name>
<proteinExistence type="predicted"/>
<comment type="caution">
    <text evidence="2">The sequence shown here is derived from an EMBL/GenBank/DDBJ whole genome shotgun (WGS) entry which is preliminary data.</text>
</comment>
<dbReference type="RefSeq" id="WP_238203858.1">
    <property type="nucleotide sequence ID" value="NZ_BPQE01000016.1"/>
</dbReference>
<gene>
    <name evidence="2" type="ORF">QO012_003695</name>
</gene>
<keyword evidence="3" id="KW-1185">Reference proteome</keyword>
<dbReference type="Proteomes" id="UP001231124">
    <property type="component" value="Unassembled WGS sequence"/>
</dbReference>
<dbReference type="Pfam" id="PF13480">
    <property type="entry name" value="Acetyltransf_6"/>
    <property type="match status" value="1"/>
</dbReference>
<reference evidence="2 3" key="1">
    <citation type="submission" date="2023-07" db="EMBL/GenBank/DDBJ databases">
        <title>Genomic Encyclopedia of Type Strains, Phase IV (KMG-IV): sequencing the most valuable type-strain genomes for metagenomic binning, comparative biology and taxonomic classification.</title>
        <authorList>
            <person name="Goeker M."/>
        </authorList>
    </citation>
    <scope>NUCLEOTIDE SEQUENCE [LARGE SCALE GENOMIC DNA]</scope>
    <source>
        <strain evidence="2 3">DSM 19013</strain>
    </source>
</reference>
<dbReference type="Gene3D" id="3.40.630.30">
    <property type="match status" value="1"/>
</dbReference>
<dbReference type="InterPro" id="IPR038740">
    <property type="entry name" value="BioF2-like_GNAT_dom"/>
</dbReference>
<evidence type="ECO:0000313" key="2">
    <source>
        <dbReference type="EMBL" id="MDQ0449178.1"/>
    </source>
</evidence>
<protein>
    <recommendedName>
        <fullName evidence="1">BioF2-like acetyltransferase domain-containing protein</fullName>
    </recommendedName>
</protein>
<dbReference type="SUPFAM" id="SSF55729">
    <property type="entry name" value="Acyl-CoA N-acyltransferases (Nat)"/>
    <property type="match status" value="1"/>
</dbReference>
<dbReference type="InterPro" id="IPR016181">
    <property type="entry name" value="Acyl_CoA_acyltransferase"/>
</dbReference>
<evidence type="ECO:0000313" key="3">
    <source>
        <dbReference type="Proteomes" id="UP001231124"/>
    </source>
</evidence>
<dbReference type="EMBL" id="JAUSVP010000013">
    <property type="protein sequence ID" value="MDQ0449178.1"/>
    <property type="molecule type" value="Genomic_DNA"/>
</dbReference>
<organism evidence="2 3">
    <name type="scientific">Methylobacterium aerolatum</name>
    <dbReference type="NCBI Taxonomy" id="418708"/>
    <lineage>
        <taxon>Bacteria</taxon>
        <taxon>Pseudomonadati</taxon>
        <taxon>Pseudomonadota</taxon>
        <taxon>Alphaproteobacteria</taxon>
        <taxon>Hyphomicrobiales</taxon>
        <taxon>Methylobacteriaceae</taxon>
        <taxon>Methylobacterium</taxon>
    </lineage>
</organism>
<evidence type="ECO:0000259" key="1">
    <source>
        <dbReference type="Pfam" id="PF13480"/>
    </source>
</evidence>
<sequence>MPTVFHERWWLEITGEGAYEEVSVENGGRVVGRLPYRITKRVGQSILKMPILTYALGPAINVDSNDISRVTTEFSIISRLISQLPPAAHIHMRLHRSLKSTMPFQAAGFETGVDFTVTVEPVPEDVLWKKMRDKNRNIIRRAAEKVEVRESFDGDAFASLYENNIIAKSKRNSYSKATLSAIVGETLSRGRGRIITAVDPGGEPHAAIFTAWDRNTEYYLLSTRKHEGINGSVNLLLWECIKRAHACGRSFDMAGLHVVGPNFPNLHLLTGFGGEINPVFFVRRTSAALKLMRIIKQRYWRQLSSA</sequence>
<accession>A0ABU0I3J4</accession>
<feature type="domain" description="BioF2-like acetyltransferase" evidence="1">
    <location>
        <begin position="132"/>
        <end position="252"/>
    </location>
</feature>